<dbReference type="Gene3D" id="1.10.8.60">
    <property type="match status" value="1"/>
</dbReference>
<protein>
    <recommendedName>
        <fullName evidence="2">endopeptidase La</fullName>
        <ecNumber evidence="2">3.4.21.53</ecNumber>
    </recommendedName>
</protein>
<dbReference type="InterPro" id="IPR046844">
    <property type="entry name" value="Lon-like_helical"/>
</dbReference>
<proteinExistence type="inferred from homology"/>
<gene>
    <name evidence="4" type="ORF">DFE_2765</name>
</gene>
<dbReference type="InterPro" id="IPR041699">
    <property type="entry name" value="AAA_32"/>
</dbReference>
<dbReference type="InterPro" id="IPR027417">
    <property type="entry name" value="P-loop_NTPase"/>
</dbReference>
<dbReference type="RefSeq" id="WP_126380484.1">
    <property type="nucleotide sequence ID" value="NZ_AP017378.1"/>
</dbReference>
<dbReference type="GO" id="GO:0004252">
    <property type="term" value="F:serine-type endopeptidase activity"/>
    <property type="evidence" value="ECO:0007669"/>
    <property type="project" value="UniProtKB-UniRule"/>
</dbReference>
<evidence type="ECO:0000259" key="3">
    <source>
        <dbReference type="PROSITE" id="PS51786"/>
    </source>
</evidence>
<dbReference type="Pfam" id="PF13654">
    <property type="entry name" value="AAA_32"/>
    <property type="match status" value="1"/>
</dbReference>
<keyword evidence="5" id="KW-1185">Reference proteome</keyword>
<dbReference type="Pfam" id="PF20437">
    <property type="entry name" value="LonC_helical"/>
    <property type="match status" value="1"/>
</dbReference>
<accession>A0A2Z6B1Y6</accession>
<dbReference type="Pfam" id="PF05362">
    <property type="entry name" value="Lon_C"/>
    <property type="match status" value="1"/>
</dbReference>
<feature type="active site" evidence="2">
    <location>
        <position position="703"/>
    </location>
</feature>
<evidence type="ECO:0000256" key="1">
    <source>
        <dbReference type="ARBA" id="ARBA00022670"/>
    </source>
</evidence>
<dbReference type="Gene3D" id="3.40.50.300">
    <property type="entry name" value="P-loop containing nucleotide triphosphate hydrolases"/>
    <property type="match status" value="2"/>
</dbReference>
<feature type="active site" evidence="2">
    <location>
        <position position="660"/>
    </location>
</feature>
<dbReference type="Gene3D" id="3.30.230.10">
    <property type="match status" value="1"/>
</dbReference>
<evidence type="ECO:0000313" key="5">
    <source>
        <dbReference type="Proteomes" id="UP000269883"/>
    </source>
</evidence>
<dbReference type="GO" id="GO:0005524">
    <property type="term" value="F:ATP binding"/>
    <property type="evidence" value="ECO:0007669"/>
    <property type="project" value="InterPro"/>
</dbReference>
<dbReference type="EC" id="3.4.21.53" evidence="2"/>
<dbReference type="OrthoDB" id="9758568at2"/>
<dbReference type="GO" id="GO:0004176">
    <property type="term" value="F:ATP-dependent peptidase activity"/>
    <property type="evidence" value="ECO:0007669"/>
    <property type="project" value="UniProtKB-UniRule"/>
</dbReference>
<dbReference type="InterPro" id="IPR027065">
    <property type="entry name" value="Lon_Prtase"/>
</dbReference>
<comment type="similarity">
    <text evidence="2">Belongs to the peptidase S16 family.</text>
</comment>
<dbReference type="KEGG" id="dfl:DFE_2765"/>
<keyword evidence="2" id="KW-0378">Hydrolase</keyword>
<feature type="domain" description="Lon proteolytic" evidence="3">
    <location>
        <begin position="570"/>
        <end position="765"/>
    </location>
</feature>
<keyword evidence="1 2" id="KW-0645">Protease</keyword>
<dbReference type="EMBL" id="AP017378">
    <property type="protein sequence ID" value="BBD09491.1"/>
    <property type="molecule type" value="Genomic_DNA"/>
</dbReference>
<dbReference type="AlphaFoldDB" id="A0A2Z6B1Y6"/>
<dbReference type="PROSITE" id="PS51786">
    <property type="entry name" value="LON_PROTEOLYTIC"/>
    <property type="match status" value="1"/>
</dbReference>
<dbReference type="Proteomes" id="UP000269883">
    <property type="component" value="Chromosome"/>
</dbReference>
<dbReference type="InterPro" id="IPR020568">
    <property type="entry name" value="Ribosomal_Su5_D2-typ_SF"/>
</dbReference>
<reference evidence="4 5" key="1">
    <citation type="journal article" date="2018" name="Sci. Adv.">
        <title>Multi-heme cytochromes provide a pathway for survival in energy-limited environments.</title>
        <authorList>
            <person name="Deng X."/>
            <person name="Dohmae N."/>
            <person name="Nealson K.H."/>
            <person name="Hashimoto K."/>
            <person name="Okamoto A."/>
        </authorList>
    </citation>
    <scope>NUCLEOTIDE SEQUENCE [LARGE SCALE GENOMIC DNA]</scope>
    <source>
        <strain evidence="4 5">IS5</strain>
    </source>
</reference>
<evidence type="ECO:0000256" key="2">
    <source>
        <dbReference type="PROSITE-ProRule" id="PRU01122"/>
    </source>
</evidence>
<dbReference type="InterPro" id="IPR008269">
    <property type="entry name" value="Lon_proteolytic"/>
</dbReference>
<dbReference type="SUPFAM" id="SSF54211">
    <property type="entry name" value="Ribosomal protein S5 domain 2-like"/>
    <property type="match status" value="1"/>
</dbReference>
<name>A0A2Z6B1Y6_9BACT</name>
<dbReference type="GO" id="GO:0006508">
    <property type="term" value="P:proteolysis"/>
    <property type="evidence" value="ECO:0007669"/>
    <property type="project" value="UniProtKB-KW"/>
</dbReference>
<dbReference type="GO" id="GO:0030163">
    <property type="term" value="P:protein catabolic process"/>
    <property type="evidence" value="ECO:0007669"/>
    <property type="project" value="InterPro"/>
</dbReference>
<sequence>MPKPKALPAKRLRATLAPERIPYADSNAISEKTRLIPSQPRALMALETGLSIDDPGFNVFVAGEANLGRTYLVTTFLEPRAARMPVPDDLLYVHNFMDQDKPQLLSVPAGRGKRLKKQLADALAAIRKELPKRMDEDSFVKKRDKLARSFADRREDLLRDMEALASKQGFELDMDEQGGMTLYPLVEGKVVSEADYDRLEPRLRKTLKTRGDSILTEMTKSLRLISKEEQDFQEDQRSLEKSVLGRLADKHLNPLFQECRSHEGMSGYLKAVRKDILESLDNFMPQPEGMSGLGMLGMPDPASAEDFFGRYDVNRFVDNCCTKGAPIVIEDHPTLTNLLGCIEREAEMGALYTDFSLIKSGALHKANGGFLVLRMEDLVQNPDAWDGLLRALRAGKARIEDPGESQEHSRARTIQPEPIPLDVRVILVGSDMIYEALLDVDDRFPKLFKLKAHMQDNVPRNATSIRQYVSTLGRIIRKAELLPFDRGALAGLVDYASAMAEDQKQLSLRFPQAREVMIEAAALARKAKLKVVGRKELDKALANRKFRANLYEEEFLADYDRELIKVSTTGQAVGRANGLAVVMYGDHEFGLTHQIACTVGVGHGGIIDLEREAELGGPIHTKGMMILKSYLLGLFAQDKPLVMTGSLAFEQSYAGIEGDSASGAELAALLSALADVPVNLSLSFTGAVSQSGAIMAVGGVTSKIEGFFKICKRRKLTGKQGVIMPKDNVDHLMLSDEVCAAVDKGLFHIYPVTRIEEAMELLTGLPAGRKTAKGKFPTSSLYHRVDGRLAELAELADTSK</sequence>
<dbReference type="PRINTS" id="PR00830">
    <property type="entry name" value="ENDOLAPTASE"/>
</dbReference>
<dbReference type="InterPro" id="IPR014721">
    <property type="entry name" value="Ribsml_uS5_D2-typ_fold_subgr"/>
</dbReference>
<keyword evidence="2" id="KW-0720">Serine protease</keyword>
<dbReference type="Pfam" id="PF20436">
    <property type="entry name" value="LonB_AAA-LID"/>
    <property type="match status" value="1"/>
</dbReference>
<comment type="catalytic activity">
    <reaction evidence="2">
        <text>Hydrolysis of proteins in presence of ATP.</text>
        <dbReference type="EC" id="3.4.21.53"/>
    </reaction>
</comment>
<organism evidence="4 5">
    <name type="scientific">Desulfovibrio ferrophilus</name>
    <dbReference type="NCBI Taxonomy" id="241368"/>
    <lineage>
        <taxon>Bacteria</taxon>
        <taxon>Pseudomonadati</taxon>
        <taxon>Thermodesulfobacteriota</taxon>
        <taxon>Desulfovibrionia</taxon>
        <taxon>Desulfovibrionales</taxon>
        <taxon>Desulfovibrionaceae</taxon>
        <taxon>Desulfovibrio</taxon>
    </lineage>
</organism>
<dbReference type="PANTHER" id="PTHR10046">
    <property type="entry name" value="ATP DEPENDENT LON PROTEASE FAMILY MEMBER"/>
    <property type="match status" value="1"/>
</dbReference>
<evidence type="ECO:0000313" key="4">
    <source>
        <dbReference type="EMBL" id="BBD09491.1"/>
    </source>
</evidence>
<dbReference type="InterPro" id="IPR046843">
    <property type="entry name" value="LonB_AAA-LID"/>
</dbReference>